<proteinExistence type="predicted"/>
<organism evidence="3 4">
    <name type="scientific">Setomelanomma holmii</name>
    <dbReference type="NCBI Taxonomy" id="210430"/>
    <lineage>
        <taxon>Eukaryota</taxon>
        <taxon>Fungi</taxon>
        <taxon>Dikarya</taxon>
        <taxon>Ascomycota</taxon>
        <taxon>Pezizomycotina</taxon>
        <taxon>Dothideomycetes</taxon>
        <taxon>Pleosporomycetidae</taxon>
        <taxon>Pleosporales</taxon>
        <taxon>Pleosporineae</taxon>
        <taxon>Phaeosphaeriaceae</taxon>
        <taxon>Setomelanomma</taxon>
    </lineage>
</organism>
<accession>A0A9P4GX56</accession>
<evidence type="ECO:0000313" key="3">
    <source>
        <dbReference type="EMBL" id="KAF2024583.1"/>
    </source>
</evidence>
<sequence length="212" mass="23298">MKYSIINKVTFTNLTTYIGENPITTLGTIIVIVIATGSIRWYFNKPKPSTPPTPGKRRAIWNQKRKRERAQSLKPINTSAATLAANPKIDENKTPSSGKVTSAHLREMANFAPGRKGQGKELHEHIAEMKAREQEAAAHRGWFDGVFNLPEVLKKWWLGGQDEVNEVGEDSMPSPLTEATSDDAASPLFGNILHGDNVENGNDGAPFPIPTN</sequence>
<protein>
    <submittedName>
        <fullName evidence="3">Uncharacterized protein</fullName>
    </submittedName>
</protein>
<keyword evidence="2" id="KW-1133">Transmembrane helix</keyword>
<dbReference type="EMBL" id="ML978290">
    <property type="protein sequence ID" value="KAF2024583.1"/>
    <property type="molecule type" value="Genomic_DNA"/>
</dbReference>
<comment type="caution">
    <text evidence="3">The sequence shown here is derived from an EMBL/GenBank/DDBJ whole genome shotgun (WGS) entry which is preliminary data.</text>
</comment>
<evidence type="ECO:0000256" key="1">
    <source>
        <dbReference type="SAM" id="MobiDB-lite"/>
    </source>
</evidence>
<reference evidence="3" key="1">
    <citation type="journal article" date="2020" name="Stud. Mycol.">
        <title>101 Dothideomycetes genomes: a test case for predicting lifestyles and emergence of pathogens.</title>
        <authorList>
            <person name="Haridas S."/>
            <person name="Albert R."/>
            <person name="Binder M."/>
            <person name="Bloem J."/>
            <person name="Labutti K."/>
            <person name="Salamov A."/>
            <person name="Andreopoulos B."/>
            <person name="Baker S."/>
            <person name="Barry K."/>
            <person name="Bills G."/>
            <person name="Bluhm B."/>
            <person name="Cannon C."/>
            <person name="Castanera R."/>
            <person name="Culley D."/>
            <person name="Daum C."/>
            <person name="Ezra D."/>
            <person name="Gonzalez J."/>
            <person name="Henrissat B."/>
            <person name="Kuo A."/>
            <person name="Liang C."/>
            <person name="Lipzen A."/>
            <person name="Lutzoni F."/>
            <person name="Magnuson J."/>
            <person name="Mondo S."/>
            <person name="Nolan M."/>
            <person name="Ohm R."/>
            <person name="Pangilinan J."/>
            <person name="Park H.-J."/>
            <person name="Ramirez L."/>
            <person name="Alfaro M."/>
            <person name="Sun H."/>
            <person name="Tritt A."/>
            <person name="Yoshinaga Y."/>
            <person name="Zwiers L.-H."/>
            <person name="Turgeon B."/>
            <person name="Goodwin S."/>
            <person name="Spatafora J."/>
            <person name="Crous P."/>
            <person name="Grigoriev I."/>
        </authorList>
    </citation>
    <scope>NUCLEOTIDE SEQUENCE</scope>
    <source>
        <strain evidence="3">CBS 110217</strain>
    </source>
</reference>
<evidence type="ECO:0000256" key="2">
    <source>
        <dbReference type="SAM" id="Phobius"/>
    </source>
</evidence>
<dbReference type="Proteomes" id="UP000799777">
    <property type="component" value="Unassembled WGS sequence"/>
</dbReference>
<keyword evidence="4" id="KW-1185">Reference proteome</keyword>
<feature type="transmembrane region" description="Helical" evidence="2">
    <location>
        <begin position="23"/>
        <end position="43"/>
    </location>
</feature>
<gene>
    <name evidence="3" type="ORF">EK21DRAFT_117625</name>
</gene>
<keyword evidence="2" id="KW-0472">Membrane</keyword>
<dbReference type="AlphaFoldDB" id="A0A9P4GX56"/>
<evidence type="ECO:0000313" key="4">
    <source>
        <dbReference type="Proteomes" id="UP000799777"/>
    </source>
</evidence>
<name>A0A9P4GX56_9PLEO</name>
<feature type="region of interest" description="Disordered" evidence="1">
    <location>
        <begin position="168"/>
        <end position="212"/>
    </location>
</feature>
<keyword evidence="2" id="KW-0812">Transmembrane</keyword>